<reference evidence="3" key="1">
    <citation type="submission" date="2018-12" db="EMBL/GenBank/DDBJ databases">
        <title>Tengunoibacter tsumagoiensis gen. nov., sp. nov., Dictyobacter kobayashii sp. nov., D. alpinus sp. nov., and D. joshuensis sp. nov. and description of Dictyobacteraceae fam. nov. within the order Ktedonobacterales isolated from Tengu-no-mugimeshi.</title>
        <authorList>
            <person name="Wang C.M."/>
            <person name="Zheng Y."/>
            <person name="Sakai Y."/>
            <person name="Toyoda A."/>
            <person name="Minakuchi Y."/>
            <person name="Abe K."/>
            <person name="Yokota A."/>
            <person name="Yabe S."/>
        </authorList>
    </citation>
    <scope>NUCLEOTIDE SEQUENCE [LARGE SCALE GENOMIC DNA]</scope>
    <source>
        <strain evidence="3">Uno3</strain>
    </source>
</reference>
<organism evidence="2 3">
    <name type="scientific">Tengunoibacter tsumagoiensis</name>
    <dbReference type="NCBI Taxonomy" id="2014871"/>
    <lineage>
        <taxon>Bacteria</taxon>
        <taxon>Bacillati</taxon>
        <taxon>Chloroflexota</taxon>
        <taxon>Ktedonobacteria</taxon>
        <taxon>Ktedonobacterales</taxon>
        <taxon>Dictyobacteraceae</taxon>
        <taxon>Tengunoibacter</taxon>
    </lineage>
</organism>
<feature type="region of interest" description="Disordered" evidence="1">
    <location>
        <begin position="51"/>
        <end position="89"/>
    </location>
</feature>
<feature type="compositionally biased region" description="Basic and acidic residues" evidence="1">
    <location>
        <begin position="55"/>
        <end position="89"/>
    </location>
</feature>
<keyword evidence="3" id="KW-1185">Reference proteome</keyword>
<dbReference type="EMBL" id="BIFR01000001">
    <property type="protein sequence ID" value="GCE12101.1"/>
    <property type="molecule type" value="Genomic_DNA"/>
</dbReference>
<dbReference type="OrthoDB" id="573757at2"/>
<proteinExistence type="predicted"/>
<evidence type="ECO:0000313" key="2">
    <source>
        <dbReference type="EMBL" id="GCE12101.1"/>
    </source>
</evidence>
<name>A0A401ZZ38_9CHLR</name>
<evidence type="ECO:0000256" key="1">
    <source>
        <dbReference type="SAM" id="MobiDB-lite"/>
    </source>
</evidence>
<dbReference type="AlphaFoldDB" id="A0A401ZZ38"/>
<gene>
    <name evidence="2" type="ORF">KTT_19600</name>
</gene>
<sequence>MVMNQLRLARDLGLSQCLAWEPPKAAVTPRQMRRVMNLILGQVGTSVRVCQPRGKSPEHAKGFHPKQEERHEVVNKGEKEAKEDTSLII</sequence>
<evidence type="ECO:0000313" key="3">
    <source>
        <dbReference type="Proteomes" id="UP000287352"/>
    </source>
</evidence>
<protein>
    <submittedName>
        <fullName evidence="2">Uncharacterized protein</fullName>
    </submittedName>
</protein>
<dbReference type="Proteomes" id="UP000287352">
    <property type="component" value="Unassembled WGS sequence"/>
</dbReference>
<dbReference type="RefSeq" id="WP_126579758.1">
    <property type="nucleotide sequence ID" value="NZ_BIFR01000001.1"/>
</dbReference>
<comment type="caution">
    <text evidence="2">The sequence shown here is derived from an EMBL/GenBank/DDBJ whole genome shotgun (WGS) entry which is preliminary data.</text>
</comment>
<accession>A0A401ZZ38</accession>